<feature type="transmembrane region" description="Helical" evidence="1">
    <location>
        <begin position="178"/>
        <end position="202"/>
    </location>
</feature>
<protein>
    <submittedName>
        <fullName evidence="2">Uncharacterized protein</fullName>
    </submittedName>
</protein>
<dbReference type="InParanoid" id="E3NMM7"/>
<keyword evidence="1" id="KW-1133">Transmembrane helix</keyword>
<feature type="transmembrane region" description="Helical" evidence="1">
    <location>
        <begin position="345"/>
        <end position="368"/>
    </location>
</feature>
<organism evidence="3">
    <name type="scientific">Caenorhabditis remanei</name>
    <name type="common">Caenorhabditis vulgaris</name>
    <dbReference type="NCBI Taxonomy" id="31234"/>
    <lineage>
        <taxon>Eukaryota</taxon>
        <taxon>Metazoa</taxon>
        <taxon>Ecdysozoa</taxon>
        <taxon>Nematoda</taxon>
        <taxon>Chromadorea</taxon>
        <taxon>Rhabditida</taxon>
        <taxon>Rhabditina</taxon>
        <taxon>Rhabditomorpha</taxon>
        <taxon>Rhabditoidea</taxon>
        <taxon>Rhabditidae</taxon>
        <taxon>Peloderinae</taxon>
        <taxon>Caenorhabditis</taxon>
    </lineage>
</organism>
<sequence length="408" mass="47261">MHNSTTRETFIFTLQLVNFSSVIEILKNLNHGSLVKHRKRYYAIITYLIELITRNVTVTQALFQLSVCCPVLYNCTGTEIHVDRHLVLGILYFSMGFMAQILYLLVLKTFWFHDPFWENACYRIMFFLENNCIGFCGFLSFHYTNIPGIPDMLSLIVCAEFAGIWSILGLHSCHNMKFAVFFGCLVFGTWHMSCFYVLILAFNRSCELVVPKFGRLLFSGKPLSIILCLPIFYFIYFAFFIKPLIYDVTESTFLLNPLTKATMGFDHAVYTVYGFIFNNFFCMFFIGVNYFVVCAYLLYHSCSTSIQTVSKIYRQVTVQCMIVCTCHFIGCYLYIHMQYRQLPNVFHVIAQLAWIGNHGLPPLVYLIFNKSIRSKISLCHLQVNRIAASSLTDQKSGWNTQKRITTVM</sequence>
<feature type="transmembrane region" description="Helical" evidence="1">
    <location>
        <begin position="90"/>
        <end position="112"/>
    </location>
</feature>
<dbReference type="PANTHER" id="PTHR23021:SF11">
    <property type="entry name" value="SERPENTINE RECEPTOR, CLASS T"/>
    <property type="match status" value="1"/>
</dbReference>
<accession>E3NMM7</accession>
<dbReference type="PANTHER" id="PTHR23021">
    <property type="entry name" value="SERPENTINE RECEPTOR, CLASS T"/>
    <property type="match status" value="1"/>
</dbReference>
<feature type="transmembrane region" description="Helical" evidence="1">
    <location>
        <begin position="272"/>
        <end position="299"/>
    </location>
</feature>
<dbReference type="Pfam" id="PF10321">
    <property type="entry name" value="7TM_GPCR_Srt"/>
    <property type="match status" value="1"/>
</dbReference>
<dbReference type="SUPFAM" id="SSF81321">
    <property type="entry name" value="Family A G protein-coupled receptor-like"/>
    <property type="match status" value="1"/>
</dbReference>
<dbReference type="EMBL" id="DS269081">
    <property type="protein sequence ID" value="EFP08578.1"/>
    <property type="molecule type" value="Genomic_DNA"/>
</dbReference>
<dbReference type="Gene3D" id="1.20.1070.10">
    <property type="entry name" value="Rhodopsin 7-helix transmembrane proteins"/>
    <property type="match status" value="1"/>
</dbReference>
<evidence type="ECO:0000256" key="1">
    <source>
        <dbReference type="SAM" id="Phobius"/>
    </source>
</evidence>
<keyword evidence="3" id="KW-1185">Reference proteome</keyword>
<proteinExistence type="predicted"/>
<feature type="transmembrane region" description="Helical" evidence="1">
    <location>
        <begin position="320"/>
        <end position="339"/>
    </location>
</feature>
<gene>
    <name evidence="2" type="ORF">CRE_21025</name>
</gene>
<dbReference type="InterPro" id="IPR019425">
    <property type="entry name" value="7TM_GPCR_serpentine_rcpt_Srt"/>
</dbReference>
<feature type="transmembrane region" description="Helical" evidence="1">
    <location>
        <begin position="124"/>
        <end position="141"/>
    </location>
</feature>
<dbReference type="eggNOG" id="ENOG502RAU8">
    <property type="taxonomic scope" value="Eukaryota"/>
</dbReference>
<keyword evidence="1" id="KW-0472">Membrane</keyword>
<reference evidence="2" key="1">
    <citation type="submission" date="2007-07" db="EMBL/GenBank/DDBJ databases">
        <title>PCAP assembly of the Caenorhabditis remanei genome.</title>
        <authorList>
            <consortium name="The Caenorhabditis remanei Sequencing Consortium"/>
            <person name="Wilson R.K."/>
        </authorList>
    </citation>
    <scope>NUCLEOTIDE SEQUENCE [LARGE SCALE GENOMIC DNA]</scope>
    <source>
        <strain evidence="2">PB4641</strain>
    </source>
</reference>
<feature type="transmembrane region" description="Helical" evidence="1">
    <location>
        <begin position="223"/>
        <end position="245"/>
    </location>
</feature>
<dbReference type="Proteomes" id="UP000008281">
    <property type="component" value="Unassembled WGS sequence"/>
</dbReference>
<dbReference type="STRING" id="31234.E3NMM7"/>
<name>E3NMM7_CAERE</name>
<dbReference type="AlphaFoldDB" id="E3NMM7"/>
<evidence type="ECO:0000313" key="3">
    <source>
        <dbReference type="Proteomes" id="UP000008281"/>
    </source>
</evidence>
<feature type="transmembrane region" description="Helical" evidence="1">
    <location>
        <begin position="153"/>
        <end position="172"/>
    </location>
</feature>
<dbReference type="HOGENOM" id="CLU_788094_0_0_1"/>
<keyword evidence="1" id="KW-0812">Transmembrane</keyword>
<evidence type="ECO:0000313" key="2">
    <source>
        <dbReference type="EMBL" id="EFP08578.1"/>
    </source>
</evidence>